<protein>
    <submittedName>
        <fullName evidence="1">Uncharacterized protein</fullName>
    </submittedName>
</protein>
<sequence length="40" mass="4442">MPVHTQLLSTLLSTLSALSAFRHVPPLLPLVSHQPHQFAR</sequence>
<organism evidence="1">
    <name type="scientific">Streptomyces sp. R11</name>
    <dbReference type="NCBI Taxonomy" id="3238625"/>
    <lineage>
        <taxon>Bacteria</taxon>
        <taxon>Bacillati</taxon>
        <taxon>Actinomycetota</taxon>
        <taxon>Actinomycetes</taxon>
        <taxon>Kitasatosporales</taxon>
        <taxon>Streptomycetaceae</taxon>
        <taxon>Streptomyces</taxon>
    </lineage>
</organism>
<dbReference type="AlphaFoldDB" id="A0AB39N3G7"/>
<dbReference type="RefSeq" id="WP_369272982.1">
    <property type="nucleotide sequence ID" value="NZ_CP163432.1"/>
</dbReference>
<dbReference type="EMBL" id="CP163432">
    <property type="protein sequence ID" value="XDQ12872.1"/>
    <property type="molecule type" value="Genomic_DNA"/>
</dbReference>
<evidence type="ECO:0000313" key="1">
    <source>
        <dbReference type="EMBL" id="XDQ12872.1"/>
    </source>
</evidence>
<accession>A0AB39N3G7</accession>
<name>A0AB39N3G7_9ACTN</name>
<gene>
    <name evidence="1" type="ORF">AB5J55_26215</name>
</gene>
<reference evidence="1" key="1">
    <citation type="submission" date="2024-07" db="EMBL/GenBank/DDBJ databases">
        <authorList>
            <person name="Yu S.T."/>
        </authorList>
    </citation>
    <scope>NUCLEOTIDE SEQUENCE</scope>
    <source>
        <strain evidence="1">R11</strain>
    </source>
</reference>
<proteinExistence type="predicted"/>